<dbReference type="Proteomes" id="UP000266673">
    <property type="component" value="Unassembled WGS sequence"/>
</dbReference>
<name>A0A397VD49_9GLOM</name>
<reference evidence="1 2" key="1">
    <citation type="submission" date="2018-06" db="EMBL/GenBank/DDBJ databases">
        <title>Comparative genomics reveals the genomic features of Rhizophagus irregularis, R. cerebriforme, R. diaphanum and Gigaspora rosea, and their symbiotic lifestyle signature.</title>
        <authorList>
            <person name="Morin E."/>
            <person name="San Clemente H."/>
            <person name="Chen E.C.H."/>
            <person name="De La Providencia I."/>
            <person name="Hainaut M."/>
            <person name="Kuo A."/>
            <person name="Kohler A."/>
            <person name="Murat C."/>
            <person name="Tang N."/>
            <person name="Roy S."/>
            <person name="Loubradou J."/>
            <person name="Henrissat B."/>
            <person name="Grigoriev I.V."/>
            <person name="Corradi N."/>
            <person name="Roux C."/>
            <person name="Martin F.M."/>
        </authorList>
    </citation>
    <scope>NUCLEOTIDE SEQUENCE [LARGE SCALE GENOMIC DNA]</scope>
    <source>
        <strain evidence="1 2">DAOM 194757</strain>
    </source>
</reference>
<proteinExistence type="predicted"/>
<protein>
    <submittedName>
        <fullName evidence="1">Uncharacterized protein</fullName>
    </submittedName>
</protein>
<accession>A0A397VD49</accession>
<comment type="caution">
    <text evidence="1">The sequence shown here is derived from an EMBL/GenBank/DDBJ whole genome shotgun (WGS) entry which is preliminary data.</text>
</comment>
<sequence>MNYILLPITKEEKRLPKRFKSSKKEVMKLSQASRKRRHQTKKKDLQAQCLNAENYQNKPELKWILEILYDIQDEAMNDLLKEYTSNFATKYKTLK</sequence>
<evidence type="ECO:0000313" key="1">
    <source>
        <dbReference type="EMBL" id="RIB19668.1"/>
    </source>
</evidence>
<organism evidence="1 2">
    <name type="scientific">Gigaspora rosea</name>
    <dbReference type="NCBI Taxonomy" id="44941"/>
    <lineage>
        <taxon>Eukaryota</taxon>
        <taxon>Fungi</taxon>
        <taxon>Fungi incertae sedis</taxon>
        <taxon>Mucoromycota</taxon>
        <taxon>Glomeromycotina</taxon>
        <taxon>Glomeromycetes</taxon>
        <taxon>Diversisporales</taxon>
        <taxon>Gigasporaceae</taxon>
        <taxon>Gigaspora</taxon>
    </lineage>
</organism>
<dbReference type="EMBL" id="QKWP01000460">
    <property type="protein sequence ID" value="RIB19668.1"/>
    <property type="molecule type" value="Genomic_DNA"/>
</dbReference>
<dbReference type="AlphaFoldDB" id="A0A397VD49"/>
<dbReference type="OrthoDB" id="2312414at2759"/>
<gene>
    <name evidence="1" type="ORF">C2G38_2181212</name>
</gene>
<keyword evidence="2" id="KW-1185">Reference proteome</keyword>
<evidence type="ECO:0000313" key="2">
    <source>
        <dbReference type="Proteomes" id="UP000266673"/>
    </source>
</evidence>